<sequence>MTANLSASVKDRLQRFAKETKQDFNLTLTRYGIERLLYRISVSTIL</sequence>
<dbReference type="Proteomes" id="UP000622317">
    <property type="component" value="Unassembled WGS sequence"/>
</dbReference>
<gene>
    <name evidence="1" type="ORF">IEN85_19255</name>
</gene>
<organism evidence="1 2">
    <name type="scientific">Pelagicoccus enzymogenes</name>
    <dbReference type="NCBI Taxonomy" id="2773457"/>
    <lineage>
        <taxon>Bacteria</taxon>
        <taxon>Pseudomonadati</taxon>
        <taxon>Verrucomicrobiota</taxon>
        <taxon>Opitutia</taxon>
        <taxon>Puniceicoccales</taxon>
        <taxon>Pelagicoccaceae</taxon>
        <taxon>Pelagicoccus</taxon>
    </lineage>
</organism>
<dbReference type="EMBL" id="JACYFG010000051">
    <property type="protein sequence ID" value="MBD5781647.1"/>
    <property type="molecule type" value="Genomic_DNA"/>
</dbReference>
<name>A0A927IGX5_9BACT</name>
<protein>
    <submittedName>
        <fullName evidence="1">Uncharacterized protein</fullName>
    </submittedName>
</protein>
<comment type="caution">
    <text evidence="1">The sequence shown here is derived from an EMBL/GenBank/DDBJ whole genome shotgun (WGS) entry which is preliminary data.</text>
</comment>
<dbReference type="RefSeq" id="WP_191618731.1">
    <property type="nucleotide sequence ID" value="NZ_JACYFG010000051.1"/>
</dbReference>
<reference evidence="1" key="1">
    <citation type="submission" date="2020-09" db="EMBL/GenBank/DDBJ databases">
        <title>Pelagicoccus enzymogenes sp. nov. with an EPS production, isolated from marine sediment.</title>
        <authorList>
            <person name="Feng X."/>
        </authorList>
    </citation>
    <scope>NUCLEOTIDE SEQUENCE</scope>
    <source>
        <strain evidence="1">NFK12</strain>
    </source>
</reference>
<keyword evidence="2" id="KW-1185">Reference proteome</keyword>
<evidence type="ECO:0000313" key="1">
    <source>
        <dbReference type="EMBL" id="MBD5781647.1"/>
    </source>
</evidence>
<dbReference type="AlphaFoldDB" id="A0A927IGX5"/>
<accession>A0A927IGX5</accession>
<proteinExistence type="predicted"/>
<evidence type="ECO:0000313" key="2">
    <source>
        <dbReference type="Proteomes" id="UP000622317"/>
    </source>
</evidence>